<dbReference type="STRING" id="211114.SAMN04489726_0729"/>
<dbReference type="PANTHER" id="PTHR44196">
    <property type="entry name" value="DEHYDROGENASE/REDUCTASE SDR FAMILY MEMBER 7B"/>
    <property type="match status" value="1"/>
</dbReference>
<evidence type="ECO:0000313" key="5">
    <source>
        <dbReference type="Proteomes" id="UP000183376"/>
    </source>
</evidence>
<dbReference type="Pfam" id="PF00106">
    <property type="entry name" value="adh_short"/>
    <property type="match status" value="1"/>
</dbReference>
<dbReference type="AlphaFoldDB" id="A0A1G9RWT5"/>
<evidence type="ECO:0000259" key="3">
    <source>
        <dbReference type="SMART" id="SM00822"/>
    </source>
</evidence>
<dbReference type="CDD" id="cd05233">
    <property type="entry name" value="SDR_c"/>
    <property type="match status" value="1"/>
</dbReference>
<protein>
    <submittedName>
        <fullName evidence="4">Short-chain dehydrogenase</fullName>
    </submittedName>
</protein>
<dbReference type="GO" id="GO:0016020">
    <property type="term" value="C:membrane"/>
    <property type="evidence" value="ECO:0007669"/>
    <property type="project" value="TreeGrafter"/>
</dbReference>
<organism evidence="4 5">
    <name type="scientific">Allokutzneria albata</name>
    <name type="common">Kibdelosporangium albatum</name>
    <dbReference type="NCBI Taxonomy" id="211114"/>
    <lineage>
        <taxon>Bacteria</taxon>
        <taxon>Bacillati</taxon>
        <taxon>Actinomycetota</taxon>
        <taxon>Actinomycetes</taxon>
        <taxon>Pseudonocardiales</taxon>
        <taxon>Pseudonocardiaceae</taxon>
        <taxon>Allokutzneria</taxon>
    </lineage>
</organism>
<feature type="domain" description="Ketoreductase" evidence="3">
    <location>
        <begin position="7"/>
        <end position="190"/>
    </location>
</feature>
<proteinExistence type="inferred from homology"/>
<reference evidence="4 5" key="1">
    <citation type="submission" date="2016-10" db="EMBL/GenBank/DDBJ databases">
        <authorList>
            <person name="de Groot N.N."/>
        </authorList>
    </citation>
    <scope>NUCLEOTIDE SEQUENCE [LARGE SCALE GENOMIC DNA]</scope>
    <source>
        <strain evidence="4 5">DSM 44149</strain>
    </source>
</reference>
<keyword evidence="2" id="KW-0560">Oxidoreductase</keyword>
<sequence>MTTTSKPLAVVTGASGGIGLELAKVFARNGFDLVVAAEDAGILAAARELQGLGAAAEAVRVDLARFDGVEELALKVKQTGRPVAALAVNAGVGVGGPFAGDTDLQAQLDVVNLNVTSAVHLTKRVLPWMAERGEGRVLFTSSIAATMPGPFQAVYAASKAFLASFSQALREEVKDSGVTVTALLPGPTETDFFRRAGMTDTKVGSGPKDDPADVARQGFEAMMAGKDHVVAASITNKAEAVAARVLSDPVKARMHRKLAEPQEGSP</sequence>
<evidence type="ECO:0000256" key="1">
    <source>
        <dbReference type="ARBA" id="ARBA00006484"/>
    </source>
</evidence>
<dbReference type="PROSITE" id="PS00061">
    <property type="entry name" value="ADH_SHORT"/>
    <property type="match status" value="1"/>
</dbReference>
<evidence type="ECO:0000256" key="2">
    <source>
        <dbReference type="ARBA" id="ARBA00023002"/>
    </source>
</evidence>
<evidence type="ECO:0000313" key="4">
    <source>
        <dbReference type="EMBL" id="SDM27480.1"/>
    </source>
</evidence>
<gene>
    <name evidence="4" type="ORF">SAMN04489726_0729</name>
</gene>
<dbReference type="RefSeq" id="WP_030430263.1">
    <property type="nucleotide sequence ID" value="NZ_JOEF01000011.1"/>
</dbReference>
<dbReference type="OrthoDB" id="9797538at2"/>
<dbReference type="SUPFAM" id="SSF51735">
    <property type="entry name" value="NAD(P)-binding Rossmann-fold domains"/>
    <property type="match status" value="1"/>
</dbReference>
<dbReference type="Gene3D" id="3.40.50.720">
    <property type="entry name" value="NAD(P)-binding Rossmann-like Domain"/>
    <property type="match status" value="1"/>
</dbReference>
<dbReference type="InterPro" id="IPR036291">
    <property type="entry name" value="NAD(P)-bd_dom_sf"/>
</dbReference>
<dbReference type="GO" id="GO:0016491">
    <property type="term" value="F:oxidoreductase activity"/>
    <property type="evidence" value="ECO:0007669"/>
    <property type="project" value="UniProtKB-KW"/>
</dbReference>
<accession>A0A1G9RWT5</accession>
<dbReference type="InterPro" id="IPR002347">
    <property type="entry name" value="SDR_fam"/>
</dbReference>
<dbReference type="EMBL" id="LT629701">
    <property type="protein sequence ID" value="SDM27480.1"/>
    <property type="molecule type" value="Genomic_DNA"/>
</dbReference>
<dbReference type="PANTHER" id="PTHR44196:SF2">
    <property type="entry name" value="SHORT-CHAIN DEHYDROGENASE-RELATED"/>
    <property type="match status" value="1"/>
</dbReference>
<dbReference type="InterPro" id="IPR057326">
    <property type="entry name" value="KR_dom"/>
</dbReference>
<dbReference type="PRINTS" id="PR00081">
    <property type="entry name" value="GDHRDH"/>
</dbReference>
<dbReference type="InterPro" id="IPR020904">
    <property type="entry name" value="Sc_DH/Rdtase_CS"/>
</dbReference>
<dbReference type="eggNOG" id="COG0300">
    <property type="taxonomic scope" value="Bacteria"/>
</dbReference>
<dbReference type="PIRSF" id="PIRSF000126">
    <property type="entry name" value="11-beta-HSD1"/>
    <property type="match status" value="1"/>
</dbReference>
<dbReference type="SMART" id="SM00822">
    <property type="entry name" value="PKS_KR"/>
    <property type="match status" value="1"/>
</dbReference>
<name>A0A1G9RWT5_ALLAB</name>
<dbReference type="Proteomes" id="UP000183376">
    <property type="component" value="Chromosome I"/>
</dbReference>
<keyword evidence="5" id="KW-1185">Reference proteome</keyword>
<comment type="similarity">
    <text evidence="1">Belongs to the short-chain dehydrogenases/reductases (SDR) family.</text>
</comment>